<evidence type="ECO:0000313" key="5">
    <source>
        <dbReference type="Proteomes" id="UP000268014"/>
    </source>
</evidence>
<accession>A0A3P7WXW3</accession>
<protein>
    <recommendedName>
        <fullName evidence="3">Small acidic protein-like domain-containing protein</fullName>
    </recommendedName>
</protein>
<dbReference type="AlphaFoldDB" id="A0A3P7WXW3"/>
<evidence type="ECO:0000256" key="2">
    <source>
        <dbReference type="SAM" id="MobiDB-lite"/>
    </source>
</evidence>
<reference evidence="4 5" key="1">
    <citation type="submission" date="2018-11" db="EMBL/GenBank/DDBJ databases">
        <authorList>
            <consortium name="Pathogen Informatics"/>
        </authorList>
    </citation>
    <scope>NUCLEOTIDE SEQUENCE [LARGE SCALE GENOMIC DNA]</scope>
    <source>
        <strain evidence="4 5">MHpl1</strain>
    </source>
</reference>
<feature type="coiled-coil region" evidence="1">
    <location>
        <begin position="131"/>
        <end position="158"/>
    </location>
</feature>
<keyword evidence="1" id="KW-0175">Coiled coil</keyword>
<organism evidence="4 5">
    <name type="scientific">Haemonchus placei</name>
    <name type="common">Barber's pole worm</name>
    <dbReference type="NCBI Taxonomy" id="6290"/>
    <lineage>
        <taxon>Eukaryota</taxon>
        <taxon>Metazoa</taxon>
        <taxon>Ecdysozoa</taxon>
        <taxon>Nematoda</taxon>
        <taxon>Chromadorea</taxon>
        <taxon>Rhabditida</taxon>
        <taxon>Rhabditina</taxon>
        <taxon>Rhabditomorpha</taxon>
        <taxon>Strongyloidea</taxon>
        <taxon>Trichostrongylidae</taxon>
        <taxon>Haemonchus</taxon>
    </lineage>
</organism>
<dbReference type="OrthoDB" id="1928974at2759"/>
<feature type="region of interest" description="Disordered" evidence="2">
    <location>
        <begin position="1"/>
        <end position="95"/>
    </location>
</feature>
<dbReference type="PANTHER" id="PTHR22426:SF2">
    <property type="entry name" value="ARGININE_SERINE-RICH COILED-COIL PROTEIN 2"/>
    <property type="match status" value="1"/>
</dbReference>
<evidence type="ECO:0000313" key="4">
    <source>
        <dbReference type="EMBL" id="VDO66140.1"/>
    </source>
</evidence>
<dbReference type="Proteomes" id="UP000268014">
    <property type="component" value="Unassembled WGS sequence"/>
</dbReference>
<dbReference type="PANTHER" id="PTHR22426">
    <property type="entry name" value="ARGININE_SERINE-RICH COILED-COIL PROTEIN 2"/>
    <property type="match status" value="1"/>
</dbReference>
<sequence length="171" mass="19405">MNEKNFFRRPRRDDHESGRSDRDSHRGGRSGWNRDDNRRRDDRRKDRHTTWDIRPSAEEVAKQRKLLWSKAGSNKEVTGEGSGAAAASTAPSQDKNVGLWSSAITASGVAGDQANKFLKLMGIKNVPAEDSNRLKEESEKQKKMMRDLDRQYEIAREATHMGRGLGLGFHQ</sequence>
<feature type="compositionally biased region" description="Basic and acidic residues" evidence="2">
    <location>
        <begin position="1"/>
        <end position="62"/>
    </location>
</feature>
<feature type="domain" description="Small acidic protein-like" evidence="3">
    <location>
        <begin position="105"/>
        <end position="168"/>
    </location>
</feature>
<gene>
    <name evidence="4" type="ORF">HPLM_LOCUS17643</name>
</gene>
<proteinExistence type="predicted"/>
<name>A0A3P7WXW3_HAEPC</name>
<dbReference type="STRING" id="6290.A0A3P7WXW3"/>
<dbReference type="EMBL" id="UZAF01020079">
    <property type="protein sequence ID" value="VDO66140.1"/>
    <property type="molecule type" value="Genomic_DNA"/>
</dbReference>
<dbReference type="Pfam" id="PF15477">
    <property type="entry name" value="SMAP"/>
    <property type="match status" value="1"/>
</dbReference>
<dbReference type="InterPro" id="IPR028124">
    <property type="entry name" value="SMAP_dom"/>
</dbReference>
<evidence type="ECO:0000259" key="3">
    <source>
        <dbReference type="Pfam" id="PF15477"/>
    </source>
</evidence>
<evidence type="ECO:0000256" key="1">
    <source>
        <dbReference type="SAM" id="Coils"/>
    </source>
</evidence>
<keyword evidence="5" id="KW-1185">Reference proteome</keyword>